<evidence type="ECO:0000256" key="4">
    <source>
        <dbReference type="ARBA" id="ARBA00023136"/>
    </source>
</evidence>
<dbReference type="EMBL" id="JASHIF010000010">
    <property type="protein sequence ID" value="MDI9860101.1"/>
    <property type="molecule type" value="Genomic_DNA"/>
</dbReference>
<dbReference type="RefSeq" id="WP_283344913.1">
    <property type="nucleotide sequence ID" value="NZ_JASHIF010000010.1"/>
</dbReference>
<evidence type="ECO:0000313" key="7">
    <source>
        <dbReference type="Proteomes" id="UP001236507"/>
    </source>
</evidence>
<protein>
    <submittedName>
        <fullName evidence="6">Voltage-gated chloride channel family protein</fullName>
    </submittedName>
</protein>
<evidence type="ECO:0000256" key="2">
    <source>
        <dbReference type="ARBA" id="ARBA00022692"/>
    </source>
</evidence>
<feature type="transmembrane region" description="Helical" evidence="5">
    <location>
        <begin position="12"/>
        <end position="36"/>
    </location>
</feature>
<dbReference type="SUPFAM" id="SSF81340">
    <property type="entry name" value="Clc chloride channel"/>
    <property type="match status" value="1"/>
</dbReference>
<evidence type="ECO:0000256" key="5">
    <source>
        <dbReference type="SAM" id="Phobius"/>
    </source>
</evidence>
<dbReference type="Proteomes" id="UP001236507">
    <property type="component" value="Unassembled WGS sequence"/>
</dbReference>
<dbReference type="InterPro" id="IPR014743">
    <property type="entry name" value="Cl-channel_core"/>
</dbReference>
<accession>A0ABT6Y961</accession>
<dbReference type="InterPro" id="IPR001807">
    <property type="entry name" value="ClC"/>
</dbReference>
<feature type="transmembrane region" description="Helical" evidence="5">
    <location>
        <begin position="88"/>
        <end position="107"/>
    </location>
</feature>
<feature type="transmembrane region" description="Helical" evidence="5">
    <location>
        <begin position="152"/>
        <end position="177"/>
    </location>
</feature>
<name>A0ABT6Y961_9BACT</name>
<dbReference type="PANTHER" id="PTHR43427">
    <property type="entry name" value="CHLORIDE CHANNEL PROTEIN CLC-E"/>
    <property type="match status" value="1"/>
</dbReference>
<gene>
    <name evidence="6" type="ORF">QM524_12855</name>
</gene>
<feature type="transmembrane region" description="Helical" evidence="5">
    <location>
        <begin position="189"/>
        <end position="208"/>
    </location>
</feature>
<evidence type="ECO:0000256" key="1">
    <source>
        <dbReference type="ARBA" id="ARBA00004141"/>
    </source>
</evidence>
<feature type="transmembrane region" description="Helical" evidence="5">
    <location>
        <begin position="344"/>
        <end position="364"/>
    </location>
</feature>
<keyword evidence="7" id="KW-1185">Reference proteome</keyword>
<sequence length="423" mass="45396">MNLQLVSLQFVIKWLLICIVVGFVVGSASAFFLVALDWATHYRESHTWLIWLLPLAGLVVGGLYHYWGASVAKGNNQLIEELQKSTQTIPLLMMPLILVTTVITHLFGGSAGREGTAVQMGGALADNLYLWGSKLTGKLGFKRDTTHFDRKIILIVGISAGFASVFGTPLAGTVFALEVAIIGKMRYEAILPSLLGAIVADYVCQSVWHVGHTHYVVSEQTPLIPTSLVWAMLAGAIFGLMGLIFAQMTHAWGNFFKQKLSCPPLRAVIGGVLVAILLIGFKAERYSGLGVPVIVEAFQKTVNWYDFLGKTFFTSLTLGSGFKGGEVTPLFYIGATLGNTLSTIIPLPLSLLAAMGFVGVFSGASNTPLACTLMGIELFGAESAVFIAIACITAYLFSGHVGIYASQIVGGNKAPMKEINEFF</sequence>
<evidence type="ECO:0000313" key="6">
    <source>
        <dbReference type="EMBL" id="MDI9860101.1"/>
    </source>
</evidence>
<proteinExistence type="predicted"/>
<reference evidence="6 7" key="1">
    <citation type="submission" date="2023-05" db="EMBL/GenBank/DDBJ databases">
        <title>Novel species of genus Flectobacillus isolated from stream in China.</title>
        <authorList>
            <person name="Lu H."/>
        </authorList>
    </citation>
    <scope>NUCLEOTIDE SEQUENCE [LARGE SCALE GENOMIC DNA]</scope>
    <source>
        <strain evidence="6 7">KCTC 42575</strain>
    </source>
</reference>
<feature type="transmembrane region" description="Helical" evidence="5">
    <location>
        <begin position="267"/>
        <end position="283"/>
    </location>
</feature>
<organism evidence="6 7">
    <name type="scientific">Flectobacillus roseus</name>
    <dbReference type="NCBI Taxonomy" id="502259"/>
    <lineage>
        <taxon>Bacteria</taxon>
        <taxon>Pseudomonadati</taxon>
        <taxon>Bacteroidota</taxon>
        <taxon>Cytophagia</taxon>
        <taxon>Cytophagales</taxon>
        <taxon>Flectobacillaceae</taxon>
        <taxon>Flectobacillus</taxon>
    </lineage>
</organism>
<dbReference type="CDD" id="cd03682">
    <property type="entry name" value="ClC_sycA_like"/>
    <property type="match status" value="1"/>
</dbReference>
<dbReference type="Gene3D" id="1.10.3080.10">
    <property type="entry name" value="Clc chloride channel"/>
    <property type="match status" value="1"/>
</dbReference>
<keyword evidence="3 5" id="KW-1133">Transmembrane helix</keyword>
<comment type="subcellular location">
    <subcellularLocation>
        <location evidence="1">Membrane</location>
        <topology evidence="1">Multi-pass membrane protein</topology>
    </subcellularLocation>
</comment>
<dbReference type="InterPro" id="IPR050368">
    <property type="entry name" value="ClC-type_chloride_channel"/>
</dbReference>
<feature type="transmembrane region" description="Helical" evidence="5">
    <location>
        <begin position="228"/>
        <end position="246"/>
    </location>
</feature>
<feature type="transmembrane region" description="Helical" evidence="5">
    <location>
        <begin position="48"/>
        <end position="67"/>
    </location>
</feature>
<dbReference type="Pfam" id="PF00654">
    <property type="entry name" value="Voltage_CLC"/>
    <property type="match status" value="1"/>
</dbReference>
<keyword evidence="2 5" id="KW-0812">Transmembrane</keyword>
<dbReference type="PRINTS" id="PR00762">
    <property type="entry name" value="CLCHANNEL"/>
</dbReference>
<feature type="transmembrane region" description="Helical" evidence="5">
    <location>
        <begin position="376"/>
        <end position="397"/>
    </location>
</feature>
<evidence type="ECO:0000256" key="3">
    <source>
        <dbReference type="ARBA" id="ARBA00022989"/>
    </source>
</evidence>
<dbReference type="PANTHER" id="PTHR43427:SF12">
    <property type="entry name" value="CHLORIDE TRANSPORTER"/>
    <property type="match status" value="1"/>
</dbReference>
<comment type="caution">
    <text evidence="6">The sequence shown here is derived from an EMBL/GenBank/DDBJ whole genome shotgun (WGS) entry which is preliminary data.</text>
</comment>
<keyword evidence="4 5" id="KW-0472">Membrane</keyword>